<dbReference type="Pfam" id="PF04365">
    <property type="entry name" value="BrnT_toxin"/>
    <property type="match status" value="1"/>
</dbReference>
<organism evidence="2 3">
    <name type="scientific">Acidiphilium iwatense</name>
    <dbReference type="NCBI Taxonomy" id="768198"/>
    <lineage>
        <taxon>Bacteria</taxon>
        <taxon>Pseudomonadati</taxon>
        <taxon>Pseudomonadota</taxon>
        <taxon>Alphaproteobacteria</taxon>
        <taxon>Acetobacterales</taxon>
        <taxon>Acidocellaceae</taxon>
        <taxon>Acidiphilium</taxon>
    </lineage>
</organism>
<dbReference type="InterPro" id="IPR038573">
    <property type="entry name" value="BrnT_sf"/>
</dbReference>
<proteinExistence type="predicted"/>
<dbReference type="Gene3D" id="3.10.450.530">
    <property type="entry name" value="Ribonuclease toxin, BrnT, of type II toxin-antitoxin system"/>
    <property type="match status" value="1"/>
</dbReference>
<evidence type="ECO:0000313" key="2">
    <source>
        <dbReference type="EMBL" id="MCF3948663.1"/>
    </source>
</evidence>
<gene>
    <name evidence="2" type="ORF">L2A60_18555</name>
</gene>
<accession>A0ABS9E2W3</accession>
<name>A0ABS9E2W3_9PROT</name>
<dbReference type="Proteomes" id="UP001521209">
    <property type="component" value="Unassembled WGS sequence"/>
</dbReference>
<sequence length="130" mass="14551">MDIQWDGRKQASNLAKHGVDFAIIRDFEFSAALVRADTRFDYGAVRLTAIGPIGERLHVVVFTIERRAVRVISLRKASNKEVGIYESGNSFGRRMRKTPRFSAASSTTRRTRNGPMRISSRAPSPPATSR</sequence>
<keyword evidence="3" id="KW-1185">Reference proteome</keyword>
<dbReference type="InterPro" id="IPR007460">
    <property type="entry name" value="BrnT_toxin"/>
</dbReference>
<dbReference type="EMBL" id="JAKGBZ010000068">
    <property type="protein sequence ID" value="MCF3948663.1"/>
    <property type="molecule type" value="Genomic_DNA"/>
</dbReference>
<evidence type="ECO:0000313" key="3">
    <source>
        <dbReference type="Proteomes" id="UP001521209"/>
    </source>
</evidence>
<reference evidence="2 3" key="1">
    <citation type="submission" date="2022-01" db="EMBL/GenBank/DDBJ databases">
        <authorList>
            <person name="Won M."/>
            <person name="Kim S.-J."/>
            <person name="Kwon S.-W."/>
        </authorList>
    </citation>
    <scope>NUCLEOTIDE SEQUENCE [LARGE SCALE GENOMIC DNA]</scope>
    <source>
        <strain evidence="2 3">KCTC 23505</strain>
    </source>
</reference>
<dbReference type="RefSeq" id="WP_235705976.1">
    <property type="nucleotide sequence ID" value="NZ_JAKGBZ010000068.1"/>
</dbReference>
<feature type="region of interest" description="Disordered" evidence="1">
    <location>
        <begin position="93"/>
        <end position="130"/>
    </location>
</feature>
<evidence type="ECO:0000256" key="1">
    <source>
        <dbReference type="SAM" id="MobiDB-lite"/>
    </source>
</evidence>
<comment type="caution">
    <text evidence="2">The sequence shown here is derived from an EMBL/GenBank/DDBJ whole genome shotgun (WGS) entry which is preliminary data.</text>
</comment>
<protein>
    <submittedName>
        <fullName evidence="2">BrnT family toxin</fullName>
    </submittedName>
</protein>